<proteinExistence type="predicted"/>
<evidence type="ECO:0000259" key="1">
    <source>
        <dbReference type="Pfam" id="PF13443"/>
    </source>
</evidence>
<organism evidence="2 3">
    <name type="scientific">Roseburia intestinalis</name>
    <dbReference type="NCBI Taxonomy" id="166486"/>
    <lineage>
        <taxon>Bacteria</taxon>
        <taxon>Bacillati</taxon>
        <taxon>Bacillota</taxon>
        <taxon>Clostridia</taxon>
        <taxon>Lachnospirales</taxon>
        <taxon>Lachnospiraceae</taxon>
        <taxon>Roseburia</taxon>
    </lineage>
</organism>
<protein>
    <submittedName>
        <fullName evidence="2">XRE family transcriptional regulator</fullName>
    </submittedName>
</protein>
<name>A0A415TS57_9FIRM</name>
<accession>A0A415TS57</accession>
<sequence length="72" mass="8423">MIDYSPFWNTLEHSNETTYTLINKHHISSAIIDKLRKNKPMNTTTLNDLCRILNCRLDDVAQYIPSETDQLL</sequence>
<dbReference type="Pfam" id="PF13443">
    <property type="entry name" value="HTH_26"/>
    <property type="match status" value="1"/>
</dbReference>
<evidence type="ECO:0000313" key="2">
    <source>
        <dbReference type="EMBL" id="RHN06128.1"/>
    </source>
</evidence>
<gene>
    <name evidence="2" type="ORF">DWZ31_13755</name>
</gene>
<feature type="domain" description="HTH cro/C1-type" evidence="1">
    <location>
        <begin position="8"/>
        <end position="65"/>
    </location>
</feature>
<reference evidence="2 3" key="1">
    <citation type="submission" date="2018-08" db="EMBL/GenBank/DDBJ databases">
        <title>A genome reference for cultivated species of the human gut microbiota.</title>
        <authorList>
            <person name="Zou Y."/>
            <person name="Xue W."/>
            <person name="Luo G."/>
        </authorList>
    </citation>
    <scope>NUCLEOTIDE SEQUENCE [LARGE SCALE GENOMIC DNA]</scope>
    <source>
        <strain evidence="2 3">AF31-21AC</strain>
    </source>
</reference>
<dbReference type="EMBL" id="QRQN01000017">
    <property type="protein sequence ID" value="RHN06128.1"/>
    <property type="molecule type" value="Genomic_DNA"/>
</dbReference>
<evidence type="ECO:0000313" key="3">
    <source>
        <dbReference type="Proteomes" id="UP000283586"/>
    </source>
</evidence>
<dbReference type="AlphaFoldDB" id="A0A415TS57"/>
<comment type="caution">
    <text evidence="2">The sequence shown here is derived from an EMBL/GenBank/DDBJ whole genome shotgun (WGS) entry which is preliminary data.</text>
</comment>
<dbReference type="InterPro" id="IPR001387">
    <property type="entry name" value="Cro/C1-type_HTH"/>
</dbReference>
<dbReference type="Proteomes" id="UP000283586">
    <property type="component" value="Unassembled WGS sequence"/>
</dbReference>